<evidence type="ECO:0000313" key="2">
    <source>
        <dbReference type="EMBL" id="CCD51485.1"/>
    </source>
</evidence>
<accession>G2YIE8</accession>
<dbReference type="AlphaFoldDB" id="G2YIE8"/>
<protein>
    <submittedName>
        <fullName evidence="2">Uncharacterized protein</fullName>
    </submittedName>
</protein>
<dbReference type="InParanoid" id="G2YIE8"/>
<evidence type="ECO:0000313" key="3">
    <source>
        <dbReference type="Proteomes" id="UP000008177"/>
    </source>
</evidence>
<feature type="compositionally biased region" description="Basic and acidic residues" evidence="1">
    <location>
        <begin position="63"/>
        <end position="77"/>
    </location>
</feature>
<proteinExistence type="predicted"/>
<evidence type="ECO:0000256" key="1">
    <source>
        <dbReference type="SAM" id="MobiDB-lite"/>
    </source>
</evidence>
<dbReference type="HOGENOM" id="CLU_2222845_0_0_1"/>
<dbReference type="Proteomes" id="UP000008177">
    <property type="component" value="Unplaced contigs"/>
</dbReference>
<name>G2YIE8_BOTF4</name>
<organism evidence="2 3">
    <name type="scientific">Botryotinia fuckeliana (strain T4)</name>
    <name type="common">Noble rot fungus</name>
    <name type="synonym">Botrytis cinerea</name>
    <dbReference type="NCBI Taxonomy" id="999810"/>
    <lineage>
        <taxon>Eukaryota</taxon>
        <taxon>Fungi</taxon>
        <taxon>Dikarya</taxon>
        <taxon>Ascomycota</taxon>
        <taxon>Pezizomycotina</taxon>
        <taxon>Leotiomycetes</taxon>
        <taxon>Helotiales</taxon>
        <taxon>Sclerotiniaceae</taxon>
        <taxon>Botrytis</taxon>
    </lineage>
</organism>
<reference evidence="3" key="1">
    <citation type="journal article" date="2011" name="PLoS Genet.">
        <title>Genomic analysis of the necrotrophic fungal pathogens Sclerotinia sclerotiorum and Botrytis cinerea.</title>
        <authorList>
            <person name="Amselem J."/>
            <person name="Cuomo C.A."/>
            <person name="van Kan J.A."/>
            <person name="Viaud M."/>
            <person name="Benito E.P."/>
            <person name="Couloux A."/>
            <person name="Coutinho P.M."/>
            <person name="de Vries R.P."/>
            <person name="Dyer P.S."/>
            <person name="Fillinger S."/>
            <person name="Fournier E."/>
            <person name="Gout L."/>
            <person name="Hahn M."/>
            <person name="Kohn L."/>
            <person name="Lapalu N."/>
            <person name="Plummer K.M."/>
            <person name="Pradier J.M."/>
            <person name="Quevillon E."/>
            <person name="Sharon A."/>
            <person name="Simon A."/>
            <person name="ten Have A."/>
            <person name="Tudzynski B."/>
            <person name="Tudzynski P."/>
            <person name="Wincker P."/>
            <person name="Andrew M."/>
            <person name="Anthouard V."/>
            <person name="Beever R.E."/>
            <person name="Beffa R."/>
            <person name="Benoit I."/>
            <person name="Bouzid O."/>
            <person name="Brault B."/>
            <person name="Chen Z."/>
            <person name="Choquer M."/>
            <person name="Collemare J."/>
            <person name="Cotton P."/>
            <person name="Danchin E.G."/>
            <person name="Da Silva C."/>
            <person name="Gautier A."/>
            <person name="Giraud C."/>
            <person name="Giraud T."/>
            <person name="Gonzalez C."/>
            <person name="Grossetete S."/>
            <person name="Guldener U."/>
            <person name="Henrissat B."/>
            <person name="Howlett B.J."/>
            <person name="Kodira C."/>
            <person name="Kretschmer M."/>
            <person name="Lappartient A."/>
            <person name="Leroch M."/>
            <person name="Levis C."/>
            <person name="Mauceli E."/>
            <person name="Neuveglise C."/>
            <person name="Oeser B."/>
            <person name="Pearson M."/>
            <person name="Poulain J."/>
            <person name="Poussereau N."/>
            <person name="Quesneville H."/>
            <person name="Rascle C."/>
            <person name="Schumacher J."/>
            <person name="Segurens B."/>
            <person name="Sexton A."/>
            <person name="Silva E."/>
            <person name="Sirven C."/>
            <person name="Soanes D.M."/>
            <person name="Talbot N.J."/>
            <person name="Templeton M."/>
            <person name="Yandava C."/>
            <person name="Yarden O."/>
            <person name="Zeng Q."/>
            <person name="Rollins J.A."/>
            <person name="Lebrun M.H."/>
            <person name="Dickman M."/>
        </authorList>
    </citation>
    <scope>NUCLEOTIDE SEQUENCE [LARGE SCALE GENOMIC DNA]</scope>
    <source>
        <strain evidence="3">T4</strain>
    </source>
</reference>
<feature type="region of interest" description="Disordered" evidence="1">
    <location>
        <begin position="57"/>
        <end position="77"/>
    </location>
</feature>
<dbReference type="EMBL" id="FQ790337">
    <property type="protein sequence ID" value="CCD51485.1"/>
    <property type="molecule type" value="Genomic_DNA"/>
</dbReference>
<gene>
    <name evidence="2" type="ORF">BofuT4_P017910.1</name>
</gene>
<sequence>MATPRFRILFRRQSTQGSIHTLLKKDNLQSWYEVYFSPVEKDMQHRILFCITGSGSSGSNCDNEERHGEISDRRAHESYSKCLRRLRRHLQDLLSRSRSVEYWLAP</sequence>